<name>A0AAW4U6W6_9FIRM</name>
<protein>
    <recommendedName>
        <fullName evidence="4">SCP domain-containing protein</fullName>
    </recommendedName>
</protein>
<reference evidence="2" key="1">
    <citation type="submission" date="2021-10" db="EMBL/GenBank/DDBJ databases">
        <title>Collection of gut derived symbiotic bacterial strains cultured from healthy donors.</title>
        <authorList>
            <person name="Lin H."/>
            <person name="Littmann E."/>
            <person name="Kohout C."/>
            <person name="Pamer E.G."/>
        </authorList>
    </citation>
    <scope>NUCLEOTIDE SEQUENCE</scope>
    <source>
        <strain evidence="2">DFI.9.42</strain>
    </source>
</reference>
<accession>A0AAW4U6W6</accession>
<keyword evidence="1" id="KW-1133">Transmembrane helix</keyword>
<feature type="transmembrane region" description="Helical" evidence="1">
    <location>
        <begin position="6"/>
        <end position="30"/>
    </location>
</feature>
<evidence type="ECO:0000313" key="3">
    <source>
        <dbReference type="Proteomes" id="UP001197684"/>
    </source>
</evidence>
<gene>
    <name evidence="2" type="ORF">LIZ56_03665</name>
</gene>
<proteinExistence type="predicted"/>
<evidence type="ECO:0000313" key="2">
    <source>
        <dbReference type="EMBL" id="MCB6937510.1"/>
    </source>
</evidence>
<dbReference type="Proteomes" id="UP001197684">
    <property type="component" value="Unassembled WGS sequence"/>
</dbReference>
<keyword evidence="1" id="KW-0472">Membrane</keyword>
<keyword evidence="1" id="KW-0812">Transmembrane</keyword>
<dbReference type="EMBL" id="JAJCJK010000004">
    <property type="protein sequence ID" value="MCB6937510.1"/>
    <property type="molecule type" value="Genomic_DNA"/>
</dbReference>
<sequence length="120" mass="13718">MVKTIVAVVIALVLLNTVWFVLKIAVLIWTEAKEEKKWRMGPVYQSEAREAFIMECSQKDIKGKGSHYCGIGSWDDPYIVFLCSLMDRHGSGGGCIKHNRQRNRSSIGGLPWNKYDYEHL</sequence>
<dbReference type="AlphaFoldDB" id="A0AAW4U6W6"/>
<evidence type="ECO:0008006" key="4">
    <source>
        <dbReference type="Google" id="ProtNLM"/>
    </source>
</evidence>
<evidence type="ECO:0000256" key="1">
    <source>
        <dbReference type="SAM" id="Phobius"/>
    </source>
</evidence>
<comment type="caution">
    <text evidence="2">The sequence shown here is derived from an EMBL/GenBank/DDBJ whole genome shotgun (WGS) entry which is preliminary data.</text>
</comment>
<organism evidence="2 3">
    <name type="scientific">Agathobacter rectalis</name>
    <dbReference type="NCBI Taxonomy" id="39491"/>
    <lineage>
        <taxon>Bacteria</taxon>
        <taxon>Bacillati</taxon>
        <taxon>Bacillota</taxon>
        <taxon>Clostridia</taxon>
        <taxon>Lachnospirales</taxon>
        <taxon>Lachnospiraceae</taxon>
        <taxon>Agathobacter</taxon>
    </lineage>
</organism>
<dbReference type="RefSeq" id="WP_306780573.1">
    <property type="nucleotide sequence ID" value="NZ_JAJCJK010000004.1"/>
</dbReference>